<dbReference type="VEuPathDB" id="FungiDB:CPAG_00751"/>
<accession>A0A0J6F620</accession>
<gene>
    <name evidence="1" type="ORF">CPAG_00751</name>
</gene>
<reference evidence="1 2" key="1">
    <citation type="submission" date="2007-06" db="EMBL/GenBank/DDBJ databases">
        <title>The Genome Sequence of Coccidioides posadasii RMSCC_3488.</title>
        <authorList>
            <consortium name="Coccidioides Genome Resources Consortium"/>
            <consortium name="The Broad Institute Genome Sequencing Platform"/>
            <person name="Henn M.R."/>
            <person name="Sykes S."/>
            <person name="Young S."/>
            <person name="Jaffe D."/>
            <person name="Berlin A."/>
            <person name="Alvarez P."/>
            <person name="Butler J."/>
            <person name="Gnerre S."/>
            <person name="Grabherr M."/>
            <person name="Mauceli E."/>
            <person name="Brockman W."/>
            <person name="Kodira C."/>
            <person name="Alvarado L."/>
            <person name="Zeng Q."/>
            <person name="Crawford M."/>
            <person name="Antoine C."/>
            <person name="Devon K."/>
            <person name="Galgiani J."/>
            <person name="Orsborn K."/>
            <person name="Lewis M.L."/>
            <person name="Nusbaum C."/>
            <person name="Galagan J."/>
            <person name="Birren B."/>
        </authorList>
    </citation>
    <scope>NUCLEOTIDE SEQUENCE [LARGE SCALE GENOMIC DNA]</scope>
    <source>
        <strain evidence="1 2">RMSCC 3488</strain>
    </source>
</reference>
<dbReference type="AlphaFoldDB" id="A0A0J6F620"/>
<protein>
    <submittedName>
        <fullName evidence="1">Uncharacterized protein</fullName>
    </submittedName>
</protein>
<evidence type="ECO:0000313" key="1">
    <source>
        <dbReference type="EMBL" id="KMM64399.1"/>
    </source>
</evidence>
<sequence length="121" mass="13754">MRYTPPHQKRKTIYTDSPVCVLPFRHSDTCNIYHTSPKFFERVELDYGLVLLGFNPCAWPVMPLEKGDAKNRCATTQACKPTHCCSGLEGLYTFMDDMRSSGAQIQKSCLGLEPGIQRLFF</sequence>
<organism evidence="1 2">
    <name type="scientific">Coccidioides posadasii RMSCC 3488</name>
    <dbReference type="NCBI Taxonomy" id="454284"/>
    <lineage>
        <taxon>Eukaryota</taxon>
        <taxon>Fungi</taxon>
        <taxon>Dikarya</taxon>
        <taxon>Ascomycota</taxon>
        <taxon>Pezizomycotina</taxon>
        <taxon>Eurotiomycetes</taxon>
        <taxon>Eurotiomycetidae</taxon>
        <taxon>Onygenales</taxon>
        <taxon>Onygenaceae</taxon>
        <taxon>Coccidioides</taxon>
    </lineage>
</organism>
<proteinExistence type="predicted"/>
<reference evidence="2" key="2">
    <citation type="journal article" date="2009" name="Genome Res.">
        <title>Comparative genomic analyses of the human fungal pathogens Coccidioides and their relatives.</title>
        <authorList>
            <person name="Sharpton T.J."/>
            <person name="Stajich J.E."/>
            <person name="Rounsley S.D."/>
            <person name="Gardner M.J."/>
            <person name="Wortman J.R."/>
            <person name="Jordar V.S."/>
            <person name="Maiti R."/>
            <person name="Kodira C.D."/>
            <person name="Neafsey D.E."/>
            <person name="Zeng Q."/>
            <person name="Hung C.-Y."/>
            <person name="McMahan C."/>
            <person name="Muszewska A."/>
            <person name="Grynberg M."/>
            <person name="Mandel M.A."/>
            <person name="Kellner E.M."/>
            <person name="Barker B.M."/>
            <person name="Galgiani J.N."/>
            <person name="Orbach M.J."/>
            <person name="Kirkland T.N."/>
            <person name="Cole G.T."/>
            <person name="Henn M.R."/>
            <person name="Birren B.W."/>
            <person name="Taylor J.W."/>
        </authorList>
    </citation>
    <scope>NUCLEOTIDE SEQUENCE [LARGE SCALE GENOMIC DNA]</scope>
    <source>
        <strain evidence="2">RMSCC 3488</strain>
    </source>
</reference>
<evidence type="ECO:0000313" key="2">
    <source>
        <dbReference type="Proteomes" id="UP000054567"/>
    </source>
</evidence>
<dbReference type="Proteomes" id="UP000054567">
    <property type="component" value="Unassembled WGS sequence"/>
</dbReference>
<reference evidence="2" key="3">
    <citation type="journal article" date="2010" name="Genome Res.">
        <title>Population genomic sequencing of Coccidioides fungi reveals recent hybridization and transposon control.</title>
        <authorList>
            <person name="Neafsey D.E."/>
            <person name="Barker B.M."/>
            <person name="Sharpton T.J."/>
            <person name="Stajich J.E."/>
            <person name="Park D.J."/>
            <person name="Whiston E."/>
            <person name="Hung C.-Y."/>
            <person name="McMahan C."/>
            <person name="White J."/>
            <person name="Sykes S."/>
            <person name="Heiman D."/>
            <person name="Young S."/>
            <person name="Zeng Q."/>
            <person name="Abouelleil A."/>
            <person name="Aftuck L."/>
            <person name="Bessette D."/>
            <person name="Brown A."/>
            <person name="FitzGerald M."/>
            <person name="Lui A."/>
            <person name="Macdonald J.P."/>
            <person name="Priest M."/>
            <person name="Orbach M.J."/>
            <person name="Galgiani J.N."/>
            <person name="Kirkland T.N."/>
            <person name="Cole G.T."/>
            <person name="Birren B.W."/>
            <person name="Henn M.R."/>
            <person name="Taylor J.W."/>
            <person name="Rounsley S.D."/>
        </authorList>
    </citation>
    <scope>NUCLEOTIDE SEQUENCE [LARGE SCALE GENOMIC DNA]</scope>
    <source>
        <strain evidence="2">RMSCC 3488</strain>
    </source>
</reference>
<dbReference type="EMBL" id="DS268109">
    <property type="protein sequence ID" value="KMM64399.1"/>
    <property type="molecule type" value="Genomic_DNA"/>
</dbReference>
<name>A0A0J6F620_COCPO</name>